<feature type="domain" description="ABC3 transporter permease C-terminal" evidence="8">
    <location>
        <begin position="264"/>
        <end position="377"/>
    </location>
</feature>
<evidence type="ECO:0000313" key="9">
    <source>
        <dbReference type="EMBL" id="ASC71992.1"/>
    </source>
</evidence>
<dbReference type="EMBL" id="CP021983">
    <property type="protein sequence ID" value="ASC71992.1"/>
    <property type="molecule type" value="Genomic_DNA"/>
</dbReference>
<keyword evidence="3" id="KW-1003">Cell membrane</keyword>
<organism evidence="9 10">
    <name type="scientific">Halomicronema hongdechloris C2206</name>
    <dbReference type="NCBI Taxonomy" id="1641165"/>
    <lineage>
        <taxon>Bacteria</taxon>
        <taxon>Bacillati</taxon>
        <taxon>Cyanobacteriota</taxon>
        <taxon>Cyanophyceae</taxon>
        <taxon>Nodosilineales</taxon>
        <taxon>Nodosilineaceae</taxon>
        <taxon>Halomicronema</taxon>
    </lineage>
</organism>
<evidence type="ECO:0000313" key="10">
    <source>
        <dbReference type="Proteomes" id="UP000191901"/>
    </source>
</evidence>
<feature type="transmembrane region" description="Helical" evidence="7">
    <location>
        <begin position="20"/>
        <end position="44"/>
    </location>
</feature>
<dbReference type="NCBIfam" id="TIGR01185">
    <property type="entry name" value="devC"/>
    <property type="match status" value="1"/>
</dbReference>
<evidence type="ECO:0000256" key="6">
    <source>
        <dbReference type="ARBA" id="ARBA00023136"/>
    </source>
</evidence>
<reference evidence="9 10" key="1">
    <citation type="journal article" date="2016" name="Biochim. Biophys. Acta">
        <title>Characterization of red-shifted phycobilisomes isolated from the chlorophyll f-containing cyanobacterium Halomicronema hongdechloris.</title>
        <authorList>
            <person name="Li Y."/>
            <person name="Lin Y."/>
            <person name="Garvey C.J."/>
            <person name="Birch D."/>
            <person name="Corkery R.W."/>
            <person name="Loughlin P.C."/>
            <person name="Scheer H."/>
            <person name="Willows R.D."/>
            <person name="Chen M."/>
        </authorList>
    </citation>
    <scope>NUCLEOTIDE SEQUENCE [LARGE SCALE GENOMIC DNA]</scope>
    <source>
        <strain evidence="9 10">C2206</strain>
    </source>
</reference>
<feature type="transmembrane region" description="Helical" evidence="7">
    <location>
        <begin position="256"/>
        <end position="281"/>
    </location>
</feature>
<dbReference type="InterPro" id="IPR051125">
    <property type="entry name" value="ABC-4/HrtB_transporter"/>
</dbReference>
<protein>
    <submittedName>
        <fullName evidence="9">DevC transporter</fullName>
    </submittedName>
</protein>
<keyword evidence="6 7" id="KW-0472">Membrane</keyword>
<evidence type="ECO:0000256" key="7">
    <source>
        <dbReference type="SAM" id="Phobius"/>
    </source>
</evidence>
<evidence type="ECO:0000256" key="2">
    <source>
        <dbReference type="ARBA" id="ARBA00022448"/>
    </source>
</evidence>
<gene>
    <name evidence="9" type="ORF">XM38_029460</name>
</gene>
<sequence length="382" mass="42314">MKRVPLAWYNLLRDRTRLTVAIFGVAFAVLLIFMNLGFLGALIATATNVYTQLNAELFLISPQSLELSSTEPFPRERLYQAGGIAGVKQVMPLYTDYILWRNPETRISRAMFVYGINPEDPVFLMPELQRPETIEQLQRPNTVLFDRLSRPEFGPQTPGLETEADRRRVVIGGQYTLGGGFAADGTVIMSDQNFRRFLAPRPLDTINLGLIQLQPGAVPERVAAAMRSQLPEDVLVLTKEQIIARDSRFWIQTTSIGFIFGLGVIVSLVVGVVIVYQILYSDIRDHLREYATLKAMGYSGRYLFIVVLQESVLLALMGYVPGLVVSLGLYTLTVTATAGSLPITMTGFRVVFVLALTILMCGLSGLISVRRAVTADPAEVFG</sequence>
<accession>A0A1Z3HNZ6</accession>
<dbReference type="STRING" id="1641165.XM38_08910"/>
<evidence type="ECO:0000256" key="4">
    <source>
        <dbReference type="ARBA" id="ARBA00022692"/>
    </source>
</evidence>
<dbReference type="GO" id="GO:0005886">
    <property type="term" value="C:plasma membrane"/>
    <property type="evidence" value="ECO:0007669"/>
    <property type="project" value="UniProtKB-SubCell"/>
</dbReference>
<evidence type="ECO:0000256" key="1">
    <source>
        <dbReference type="ARBA" id="ARBA00004651"/>
    </source>
</evidence>
<dbReference type="KEGG" id="hhg:XM38_029460"/>
<evidence type="ECO:0000256" key="3">
    <source>
        <dbReference type="ARBA" id="ARBA00022475"/>
    </source>
</evidence>
<dbReference type="Pfam" id="PF02687">
    <property type="entry name" value="FtsX"/>
    <property type="match status" value="1"/>
</dbReference>
<evidence type="ECO:0000259" key="8">
    <source>
        <dbReference type="Pfam" id="PF02687"/>
    </source>
</evidence>
<keyword evidence="5 7" id="KW-1133">Transmembrane helix</keyword>
<dbReference type="Proteomes" id="UP000191901">
    <property type="component" value="Chromosome"/>
</dbReference>
<feature type="transmembrane region" description="Helical" evidence="7">
    <location>
        <begin position="302"/>
        <end position="330"/>
    </location>
</feature>
<evidence type="ECO:0000256" key="5">
    <source>
        <dbReference type="ARBA" id="ARBA00022989"/>
    </source>
</evidence>
<proteinExistence type="predicted"/>
<keyword evidence="2" id="KW-0813">Transport</keyword>
<comment type="subcellular location">
    <subcellularLocation>
        <location evidence="1">Cell membrane</location>
        <topology evidence="1">Multi-pass membrane protein</topology>
    </subcellularLocation>
</comment>
<keyword evidence="4 7" id="KW-0812">Transmembrane</keyword>
<dbReference type="PANTHER" id="PTHR43738">
    <property type="entry name" value="ABC TRANSPORTER, MEMBRANE PROTEIN"/>
    <property type="match status" value="1"/>
</dbReference>
<feature type="transmembrane region" description="Helical" evidence="7">
    <location>
        <begin position="350"/>
        <end position="369"/>
    </location>
</feature>
<dbReference type="OrthoDB" id="180999at2"/>
<dbReference type="RefSeq" id="WP_080807883.1">
    <property type="nucleotide sequence ID" value="NZ_CP021983.2"/>
</dbReference>
<name>A0A1Z3HNZ6_9CYAN</name>
<dbReference type="InterPro" id="IPR005891">
    <property type="entry name" value="DevC"/>
</dbReference>
<dbReference type="AlphaFoldDB" id="A0A1Z3HNZ6"/>
<dbReference type="InterPro" id="IPR003838">
    <property type="entry name" value="ABC3_permease_C"/>
</dbReference>
<dbReference type="PANTHER" id="PTHR43738:SF1">
    <property type="entry name" value="HEMIN TRANSPORT SYSTEM PERMEASE PROTEIN HRTB-RELATED"/>
    <property type="match status" value="1"/>
</dbReference>
<dbReference type="PIRSF" id="PIRSF031773">
    <property type="entry name" value="DevC"/>
    <property type="match status" value="1"/>
</dbReference>
<keyword evidence="10" id="KW-1185">Reference proteome</keyword>